<keyword evidence="4" id="KW-1185">Reference proteome</keyword>
<feature type="chain" id="PRO_5016876343" evidence="2">
    <location>
        <begin position="28"/>
        <end position="322"/>
    </location>
</feature>
<evidence type="ECO:0000313" key="4">
    <source>
        <dbReference type="Proteomes" id="UP000252884"/>
    </source>
</evidence>
<sequence>MTWTTARKLLQPLVAIAMALCLPNAKAEAWKPTKPVTLIVPYAAGGGVDATARFLASELQKQWGQTVVVDNQGGADGLIGSRKAIQAKPDGQTLLVQIPSLVLNAYAPGFKGTDPVKELVPVSAFAKLYGVVAVPAQMPGTTMAEVVNHCKTSTRPCSFGTTENSARLRAQQMVDVLPSLVVVNYKGGGQLITDLVANRVDMAIMGYTAAIPHIRSGAIKVVMSVGKQRSPLLPDVQTPVEAGFPDFESETWYGLFAPVGTPQTVVDSIAAAVKQAAKEPALQKSFANLGGIAVGNTPAEFTGMVQAAAENWGALARRFPFE</sequence>
<proteinExistence type="inferred from homology"/>
<evidence type="ECO:0000256" key="2">
    <source>
        <dbReference type="SAM" id="SignalP"/>
    </source>
</evidence>
<dbReference type="OrthoDB" id="8628732at2"/>
<keyword evidence="3" id="KW-0675">Receptor</keyword>
<dbReference type="RefSeq" id="WP_114469916.1">
    <property type="nucleotide sequence ID" value="NZ_QPJK01000006.1"/>
</dbReference>
<dbReference type="PANTHER" id="PTHR42928:SF5">
    <property type="entry name" value="BLR1237 PROTEIN"/>
    <property type="match status" value="1"/>
</dbReference>
<organism evidence="3 4">
    <name type="scientific">Pseudorhodoferax soli</name>
    <dbReference type="NCBI Taxonomy" id="545864"/>
    <lineage>
        <taxon>Bacteria</taxon>
        <taxon>Pseudomonadati</taxon>
        <taxon>Pseudomonadota</taxon>
        <taxon>Betaproteobacteria</taxon>
        <taxon>Burkholderiales</taxon>
        <taxon>Comamonadaceae</taxon>
    </lineage>
</organism>
<dbReference type="Proteomes" id="UP000252884">
    <property type="component" value="Unassembled WGS sequence"/>
</dbReference>
<accession>A0A368XPQ2</accession>
<dbReference type="CDD" id="cd07012">
    <property type="entry name" value="PBP2_Bug_TTT"/>
    <property type="match status" value="1"/>
</dbReference>
<name>A0A368XPQ2_9BURK</name>
<dbReference type="Gene3D" id="3.40.190.150">
    <property type="entry name" value="Bordetella uptake gene, domain 1"/>
    <property type="match status" value="1"/>
</dbReference>
<dbReference type="InterPro" id="IPR042100">
    <property type="entry name" value="Bug_dom1"/>
</dbReference>
<comment type="similarity">
    <text evidence="1">Belongs to the UPF0065 (bug) family.</text>
</comment>
<dbReference type="Gene3D" id="3.40.190.10">
    <property type="entry name" value="Periplasmic binding protein-like II"/>
    <property type="match status" value="1"/>
</dbReference>
<keyword evidence="2" id="KW-0732">Signal</keyword>
<dbReference type="EMBL" id="QPJK01000006">
    <property type="protein sequence ID" value="RCW69519.1"/>
    <property type="molecule type" value="Genomic_DNA"/>
</dbReference>
<evidence type="ECO:0000256" key="1">
    <source>
        <dbReference type="ARBA" id="ARBA00006987"/>
    </source>
</evidence>
<dbReference type="PIRSF" id="PIRSF017082">
    <property type="entry name" value="YflP"/>
    <property type="match status" value="1"/>
</dbReference>
<dbReference type="Pfam" id="PF03401">
    <property type="entry name" value="TctC"/>
    <property type="match status" value="1"/>
</dbReference>
<feature type="signal peptide" evidence="2">
    <location>
        <begin position="1"/>
        <end position="27"/>
    </location>
</feature>
<comment type="caution">
    <text evidence="3">The sequence shown here is derived from an EMBL/GenBank/DDBJ whole genome shotgun (WGS) entry which is preliminary data.</text>
</comment>
<dbReference type="PANTHER" id="PTHR42928">
    <property type="entry name" value="TRICARBOXYLATE-BINDING PROTEIN"/>
    <property type="match status" value="1"/>
</dbReference>
<reference evidence="3 4" key="1">
    <citation type="submission" date="2018-07" db="EMBL/GenBank/DDBJ databases">
        <title>Genomic Encyclopedia of Type Strains, Phase IV (KMG-IV): sequencing the most valuable type-strain genomes for metagenomic binning, comparative biology and taxonomic classification.</title>
        <authorList>
            <person name="Goeker M."/>
        </authorList>
    </citation>
    <scope>NUCLEOTIDE SEQUENCE [LARGE SCALE GENOMIC DNA]</scope>
    <source>
        <strain evidence="3 4">DSM 21634</strain>
    </source>
</reference>
<evidence type="ECO:0000313" key="3">
    <source>
        <dbReference type="EMBL" id="RCW69519.1"/>
    </source>
</evidence>
<dbReference type="SUPFAM" id="SSF53850">
    <property type="entry name" value="Periplasmic binding protein-like II"/>
    <property type="match status" value="1"/>
</dbReference>
<gene>
    <name evidence="3" type="ORF">DES41_106393</name>
</gene>
<dbReference type="AlphaFoldDB" id="A0A368XPQ2"/>
<protein>
    <submittedName>
        <fullName evidence="3">Tripartite-type tricarboxylate transporter receptor subunit TctC</fullName>
    </submittedName>
</protein>
<dbReference type="InterPro" id="IPR005064">
    <property type="entry name" value="BUG"/>
</dbReference>